<evidence type="ECO:0000256" key="17">
    <source>
        <dbReference type="ARBA" id="ARBA00047899"/>
    </source>
</evidence>
<dbReference type="SMART" id="SM00369">
    <property type="entry name" value="LRR_TYP"/>
    <property type="match status" value="11"/>
</dbReference>
<keyword evidence="9" id="KW-0677">Repeat</keyword>
<keyword evidence="5" id="KW-0433">Leucine-rich repeat</keyword>
<dbReference type="PROSITE" id="PS00109">
    <property type="entry name" value="PROTEIN_KINASE_TYR"/>
    <property type="match status" value="1"/>
</dbReference>
<evidence type="ECO:0000256" key="3">
    <source>
        <dbReference type="ARBA" id="ARBA00022527"/>
    </source>
</evidence>
<evidence type="ECO:0000256" key="15">
    <source>
        <dbReference type="ARBA" id="ARBA00023170"/>
    </source>
</evidence>
<dbReference type="InterPro" id="IPR032675">
    <property type="entry name" value="LRR_dom_sf"/>
</dbReference>
<dbReference type="InterPro" id="IPR013210">
    <property type="entry name" value="LRR_N_plant-typ"/>
</dbReference>
<dbReference type="FunFam" id="3.80.10.10:FF:000687">
    <property type="entry name" value="Leucine Rich Repeat family protein, expressed"/>
    <property type="match status" value="1"/>
</dbReference>
<evidence type="ECO:0000313" key="22">
    <source>
        <dbReference type="EMBL" id="SPD06506.1"/>
    </source>
</evidence>
<dbReference type="CDD" id="cd14066">
    <property type="entry name" value="STKc_IRAK"/>
    <property type="match status" value="1"/>
</dbReference>
<evidence type="ECO:0000256" key="6">
    <source>
        <dbReference type="ARBA" id="ARBA00022679"/>
    </source>
</evidence>
<keyword evidence="11" id="KW-0418">Kinase</keyword>
<dbReference type="EC" id="2.7.11.1" evidence="2"/>
<evidence type="ECO:0000256" key="14">
    <source>
        <dbReference type="ARBA" id="ARBA00023136"/>
    </source>
</evidence>
<organism evidence="22">
    <name type="scientific">Fagus sylvatica</name>
    <name type="common">Beechnut</name>
    <dbReference type="NCBI Taxonomy" id="28930"/>
    <lineage>
        <taxon>Eukaryota</taxon>
        <taxon>Viridiplantae</taxon>
        <taxon>Streptophyta</taxon>
        <taxon>Embryophyta</taxon>
        <taxon>Tracheophyta</taxon>
        <taxon>Spermatophyta</taxon>
        <taxon>Magnoliopsida</taxon>
        <taxon>eudicotyledons</taxon>
        <taxon>Gunneridae</taxon>
        <taxon>Pentapetalae</taxon>
        <taxon>rosids</taxon>
        <taxon>fabids</taxon>
        <taxon>Fagales</taxon>
        <taxon>Fagaceae</taxon>
        <taxon>Fagus</taxon>
    </lineage>
</organism>
<gene>
    <name evidence="22" type="ORF">FSB_LOCUS34388</name>
</gene>
<dbReference type="Gene3D" id="3.80.10.10">
    <property type="entry name" value="Ribonuclease Inhibitor"/>
    <property type="match status" value="5"/>
</dbReference>
<dbReference type="FunFam" id="3.30.200.20:FF:000309">
    <property type="entry name" value="Leucine-rich repeat receptor protein kinase MSP1"/>
    <property type="match status" value="1"/>
</dbReference>
<dbReference type="FunFam" id="3.80.10.10:FF:000095">
    <property type="entry name" value="LRR receptor-like serine/threonine-protein kinase GSO1"/>
    <property type="match status" value="2"/>
</dbReference>
<evidence type="ECO:0000256" key="20">
    <source>
        <dbReference type="SAM" id="Phobius"/>
    </source>
</evidence>
<evidence type="ECO:0000256" key="9">
    <source>
        <dbReference type="ARBA" id="ARBA00022737"/>
    </source>
</evidence>
<evidence type="ECO:0000256" key="7">
    <source>
        <dbReference type="ARBA" id="ARBA00022692"/>
    </source>
</evidence>
<dbReference type="PANTHER" id="PTHR48056">
    <property type="entry name" value="LRR RECEPTOR-LIKE SERINE/THREONINE-PROTEIN KINASE-RELATED"/>
    <property type="match status" value="1"/>
</dbReference>
<dbReference type="Pfam" id="PF00069">
    <property type="entry name" value="Pkinase"/>
    <property type="match status" value="1"/>
</dbReference>
<dbReference type="EMBL" id="OIVN01002791">
    <property type="protein sequence ID" value="SPD06506.1"/>
    <property type="molecule type" value="Genomic_DNA"/>
</dbReference>
<evidence type="ECO:0000256" key="16">
    <source>
        <dbReference type="ARBA" id="ARBA00023180"/>
    </source>
</evidence>
<dbReference type="GO" id="GO:0005524">
    <property type="term" value="F:ATP binding"/>
    <property type="evidence" value="ECO:0007669"/>
    <property type="project" value="UniProtKB-UniRule"/>
</dbReference>
<keyword evidence="10 19" id="KW-0547">Nucleotide-binding</keyword>
<keyword evidence="13 20" id="KW-1133">Transmembrane helix</keyword>
<keyword evidence="14 20" id="KW-0472">Membrane</keyword>
<keyword evidence="3" id="KW-0723">Serine/threonine-protein kinase</keyword>
<keyword evidence="15" id="KW-0675">Receptor</keyword>
<keyword evidence="4" id="KW-0597">Phosphoprotein</keyword>
<evidence type="ECO:0000256" key="8">
    <source>
        <dbReference type="ARBA" id="ARBA00022729"/>
    </source>
</evidence>
<comment type="subcellular location">
    <subcellularLocation>
        <location evidence="1">Membrane</location>
        <topology evidence="1">Single-pass type I membrane protein</topology>
    </subcellularLocation>
</comment>
<dbReference type="Gene3D" id="1.10.510.10">
    <property type="entry name" value="Transferase(Phosphotransferase) domain 1"/>
    <property type="match status" value="1"/>
</dbReference>
<dbReference type="FunFam" id="1.10.510.10:FF:000445">
    <property type="entry name" value="MDIS1-interacting receptor like kinase 2"/>
    <property type="match status" value="1"/>
</dbReference>
<dbReference type="InterPro" id="IPR050647">
    <property type="entry name" value="Plant_LRR-RLKs"/>
</dbReference>
<dbReference type="PANTHER" id="PTHR48056:SF88">
    <property type="entry name" value="MDIS1-INTERACTING RECEPTOR LIKE KINASE 2-LIKE"/>
    <property type="match status" value="1"/>
</dbReference>
<comment type="catalytic activity">
    <reaction evidence="17">
        <text>L-threonyl-[protein] + ATP = O-phospho-L-threonyl-[protein] + ADP + H(+)</text>
        <dbReference type="Rhea" id="RHEA:46608"/>
        <dbReference type="Rhea" id="RHEA-COMP:11060"/>
        <dbReference type="Rhea" id="RHEA-COMP:11605"/>
        <dbReference type="ChEBI" id="CHEBI:15378"/>
        <dbReference type="ChEBI" id="CHEBI:30013"/>
        <dbReference type="ChEBI" id="CHEBI:30616"/>
        <dbReference type="ChEBI" id="CHEBI:61977"/>
        <dbReference type="ChEBI" id="CHEBI:456216"/>
        <dbReference type="EC" id="2.7.11.1"/>
    </reaction>
</comment>
<keyword evidence="8" id="KW-0732">Signal</keyword>
<dbReference type="InterPro" id="IPR017441">
    <property type="entry name" value="Protein_kinase_ATP_BS"/>
</dbReference>
<protein>
    <recommendedName>
        <fullName evidence="2">non-specific serine/threonine protein kinase</fullName>
        <ecNumber evidence="2">2.7.11.1</ecNumber>
    </recommendedName>
</protein>
<dbReference type="PROSITE" id="PS00107">
    <property type="entry name" value="PROTEIN_KINASE_ATP"/>
    <property type="match status" value="1"/>
</dbReference>
<dbReference type="SMART" id="SM00220">
    <property type="entry name" value="S_TKc"/>
    <property type="match status" value="1"/>
</dbReference>
<evidence type="ECO:0000259" key="21">
    <source>
        <dbReference type="PROSITE" id="PS50011"/>
    </source>
</evidence>
<feature type="domain" description="Protein kinase" evidence="21">
    <location>
        <begin position="981"/>
        <end position="1265"/>
    </location>
</feature>
<dbReference type="InterPro" id="IPR001611">
    <property type="entry name" value="Leu-rich_rpt"/>
</dbReference>
<dbReference type="Pfam" id="PF00560">
    <property type="entry name" value="LRR_1"/>
    <property type="match status" value="8"/>
</dbReference>
<evidence type="ECO:0000256" key="12">
    <source>
        <dbReference type="ARBA" id="ARBA00022840"/>
    </source>
</evidence>
<evidence type="ECO:0000256" key="1">
    <source>
        <dbReference type="ARBA" id="ARBA00004479"/>
    </source>
</evidence>
<dbReference type="Gene3D" id="3.30.200.20">
    <property type="entry name" value="Phosphorylase Kinase, domain 1"/>
    <property type="match status" value="1"/>
</dbReference>
<dbReference type="InterPro" id="IPR003591">
    <property type="entry name" value="Leu-rich_rpt_typical-subtyp"/>
</dbReference>
<evidence type="ECO:0000256" key="2">
    <source>
        <dbReference type="ARBA" id="ARBA00012513"/>
    </source>
</evidence>
<sequence length="1387" mass="153195">MYDELALVVGKDLATGSFSKGVTDIDVKGVNDVDVSASNNINVEEVSLKKQVDSSTQTRSHRKRSHASMLDDTIFKDLSSQMGKIASAIQEASLHRTNFFSNLYEEVMKIEGFEESMLASAFDHLNENEVLASSYHCQKLGMTTILKPLLLLHILLLSLSLLPLKSIASPATQAEALIKWKNSLLPSPFLTSWSTANLTNLCNWRGIVCDSTKTVSEINVSGNNLNGTLAQFNFTPFLNLTRFDLSNNKLSGPIPSEIGQLTELQYVSFFNNYLTGVIPYQFSYLQKVWYLDLGSNYLENPDWSKFLSMPMLTRLSLDYNSLTSGFPGFILDCHNLTYLDLAQNQFNGTVPEMVFTNLGKLDYLNLTDNLFQGTVSPNISKLSNLIDLHLGRNKFNGQLTELWYLDLRWNSFNSTIPSELGLCTNLTFLALASNSLTGELPLSLTNLTKVTDLGLSDNLLSGDISPNFLTNWTDLTSLQLQNNSFTGKVPAEIGLLTKLTILFLFKNQFTSSIPSEVGNLKDLKEMDLSGNQLSGQIPLTLWNLPNLKALNLFSNNLTGTIPPAIENMTSLATLDLNTNQLYGELPDAISRLIRFSNNSFSGELPPELCSSFSLNEFAVNNNNFTGSLPECLRNCSQLLRVRLDGNKFNGNITNAFGVHPDLYFIYLNDNQFIGKISPEWAECASLSNFQMGRNRISGEIPAELGKLTQLGILILDSNELSGQIPSELGNLSTFKLNLSNNHLTGEIPRNLGSLNELQELDLSGNTLTGNIPKELGNCYGLFSLDLSNNNLSGEIPSELGNLMALRYLLDLSSNSLSGQIPSNIAKLSSLESLNMSHNQLSGEIPASFYSMVSLLSISIDFSYNKLIGQIPTSKAFEEAPAKAYVGNSGLCGNAEGLTPCYTDSKKKRHSNTLLLAVLIPVCGILLLAIIVASVIIYCRKTKFHDEESRRLGQYNEDSESLIWEREGKFTFSDIVKATEDFDEKYCIGKGGFGTVYKAALATGQIVAVKRLNMSDSSDIPEANRQSFENEIRVLTEVRHRNIIKLHGFCSMRGNMYLVYEYVEKGSLGNALYGVEGKVELNWNTRVKILQGLAHAIAYLHHDCSPPIVHRDITMNNILLESEFEPRLSDFGIARLLNPDTTNWTTIAGSYGYMAPELALTMRLTDKCDVYSFGVVALEIMMGRHPRELLSSLSLKSRTAITVLDSTEFLLKDVLDQGLPQPTGQIAEEVVFVMTIALACVRDTPESRPTMRFVAQELAAKTQACLSDQFDKITISKLTGHQNSEVLDPWRRLGSATGGELDQWLGMTGTSKGVVMSHGNFILVLLMVTMDQDGAGEKPNMFQVFGLPLLTATDRECVGLDGSRVWGNPDLLTHDRPTLDDKKKLLGG</sequence>
<dbReference type="InterPro" id="IPR011009">
    <property type="entry name" value="Kinase-like_dom_sf"/>
</dbReference>
<dbReference type="Pfam" id="PF13855">
    <property type="entry name" value="LRR_8"/>
    <property type="match status" value="1"/>
</dbReference>
<accession>A0A2N9GVX4</accession>
<dbReference type="SUPFAM" id="SSF56112">
    <property type="entry name" value="Protein kinase-like (PK-like)"/>
    <property type="match status" value="1"/>
</dbReference>
<evidence type="ECO:0000256" key="10">
    <source>
        <dbReference type="ARBA" id="ARBA00022741"/>
    </source>
</evidence>
<keyword evidence="7 20" id="KW-0812">Transmembrane</keyword>
<reference evidence="22" key="1">
    <citation type="submission" date="2018-02" db="EMBL/GenBank/DDBJ databases">
        <authorList>
            <person name="Cohen D.B."/>
            <person name="Kent A.D."/>
        </authorList>
    </citation>
    <scope>NUCLEOTIDE SEQUENCE</scope>
</reference>
<keyword evidence="6" id="KW-0808">Transferase</keyword>
<dbReference type="SUPFAM" id="SSF52058">
    <property type="entry name" value="L domain-like"/>
    <property type="match status" value="2"/>
</dbReference>
<evidence type="ECO:0000256" key="5">
    <source>
        <dbReference type="ARBA" id="ARBA00022614"/>
    </source>
</evidence>
<evidence type="ECO:0000256" key="19">
    <source>
        <dbReference type="PROSITE-ProRule" id="PRU10141"/>
    </source>
</evidence>
<evidence type="ECO:0000256" key="11">
    <source>
        <dbReference type="ARBA" id="ARBA00022777"/>
    </source>
</evidence>
<feature type="transmembrane region" description="Helical" evidence="20">
    <location>
        <begin position="913"/>
        <end position="937"/>
    </location>
</feature>
<evidence type="ECO:0000256" key="4">
    <source>
        <dbReference type="ARBA" id="ARBA00022553"/>
    </source>
</evidence>
<dbReference type="InterPro" id="IPR008266">
    <property type="entry name" value="Tyr_kinase_AS"/>
</dbReference>
<dbReference type="Pfam" id="PF08263">
    <property type="entry name" value="LRRNT_2"/>
    <property type="match status" value="1"/>
</dbReference>
<keyword evidence="12 19" id="KW-0067">ATP-binding</keyword>
<comment type="catalytic activity">
    <reaction evidence="18">
        <text>L-seryl-[protein] + ATP = O-phospho-L-seryl-[protein] + ADP + H(+)</text>
        <dbReference type="Rhea" id="RHEA:17989"/>
        <dbReference type="Rhea" id="RHEA-COMP:9863"/>
        <dbReference type="Rhea" id="RHEA-COMP:11604"/>
        <dbReference type="ChEBI" id="CHEBI:15378"/>
        <dbReference type="ChEBI" id="CHEBI:29999"/>
        <dbReference type="ChEBI" id="CHEBI:30616"/>
        <dbReference type="ChEBI" id="CHEBI:83421"/>
        <dbReference type="ChEBI" id="CHEBI:456216"/>
        <dbReference type="EC" id="2.7.11.1"/>
    </reaction>
</comment>
<dbReference type="InterPro" id="IPR000719">
    <property type="entry name" value="Prot_kinase_dom"/>
</dbReference>
<keyword evidence="16" id="KW-0325">Glycoprotein</keyword>
<evidence type="ECO:0000256" key="13">
    <source>
        <dbReference type="ARBA" id="ARBA00022989"/>
    </source>
</evidence>
<dbReference type="GO" id="GO:0033612">
    <property type="term" value="F:receptor serine/threonine kinase binding"/>
    <property type="evidence" value="ECO:0007669"/>
    <property type="project" value="TreeGrafter"/>
</dbReference>
<dbReference type="GO" id="GO:0016020">
    <property type="term" value="C:membrane"/>
    <property type="evidence" value="ECO:0007669"/>
    <property type="project" value="UniProtKB-SubCell"/>
</dbReference>
<name>A0A2N9GVX4_FAGSY</name>
<dbReference type="PRINTS" id="PR00019">
    <property type="entry name" value="LEURICHRPT"/>
</dbReference>
<dbReference type="PROSITE" id="PS50011">
    <property type="entry name" value="PROTEIN_KINASE_DOM"/>
    <property type="match status" value="1"/>
</dbReference>
<dbReference type="GO" id="GO:0004674">
    <property type="term" value="F:protein serine/threonine kinase activity"/>
    <property type="evidence" value="ECO:0007669"/>
    <property type="project" value="UniProtKB-KW"/>
</dbReference>
<feature type="binding site" evidence="19">
    <location>
        <position position="1009"/>
    </location>
    <ligand>
        <name>ATP</name>
        <dbReference type="ChEBI" id="CHEBI:30616"/>
    </ligand>
</feature>
<evidence type="ECO:0000256" key="18">
    <source>
        <dbReference type="ARBA" id="ARBA00048679"/>
    </source>
</evidence>
<proteinExistence type="predicted"/>